<feature type="domain" description="Amine oxidase" evidence="1">
    <location>
        <begin position="22"/>
        <end position="423"/>
    </location>
</feature>
<dbReference type="PRINTS" id="PR00419">
    <property type="entry name" value="ADXRDTASE"/>
</dbReference>
<proteinExistence type="predicted"/>
<dbReference type="Gene3D" id="3.50.50.60">
    <property type="entry name" value="FAD/NAD(P)-binding domain"/>
    <property type="match status" value="1"/>
</dbReference>
<dbReference type="InterPro" id="IPR002937">
    <property type="entry name" value="Amino_oxidase"/>
</dbReference>
<evidence type="ECO:0000259" key="1">
    <source>
        <dbReference type="Pfam" id="PF01593"/>
    </source>
</evidence>
<sequence length="428" mass="47359">MENTTKPTPMKSPEVAVIGAGLAGLRCATLLHAQGLEVHVFERQEGVGGRVRTDLIDGFRLDRGFQVLQTAYPAAQRAFDYKALDLHCFPSGAFVFSEGHFYPFFDPLRHPDQLWGTLRSGLLQAKDLIAFLRLARQLETVDLEAQPQAEANDSTALEALQQLGFSEKFLQRFLKPFFSGVFLERALDTRAEKLFFVLKAFREGYAALPAQGMQALAEQLARQLPPEHLHLNCAAVYVEPNGSVHLHNGAVVRPRYTVLATDAAALSKLWPHHHFAMAWNCETTVYFATEQSAGDLPEVLLVEGKAESGPVATAAALHRIAPSYAPKGAALISANMPGLLLERETDAFAAARLQLRRWFGKQVDRWRPLACYPIRYALPAELKGWRAPSPAIGQSVWLCGDYLGPASIQGALWHAEQVAHKILDLHHF</sequence>
<dbReference type="EMBL" id="DSGB01000001">
    <property type="protein sequence ID" value="HER95019.1"/>
    <property type="molecule type" value="Genomic_DNA"/>
</dbReference>
<dbReference type="InterPro" id="IPR036188">
    <property type="entry name" value="FAD/NAD-bd_sf"/>
</dbReference>
<reference evidence="2" key="1">
    <citation type="journal article" date="2020" name="mSystems">
        <title>Genome- and Community-Level Interaction Insights into Carbon Utilization and Element Cycling Functions of Hydrothermarchaeota in Hydrothermal Sediment.</title>
        <authorList>
            <person name="Zhou Z."/>
            <person name="Liu Y."/>
            <person name="Xu W."/>
            <person name="Pan J."/>
            <person name="Luo Z.H."/>
            <person name="Li M."/>
        </authorList>
    </citation>
    <scope>NUCLEOTIDE SEQUENCE [LARGE SCALE GENOMIC DNA]</scope>
    <source>
        <strain evidence="2">SpSt-143</strain>
    </source>
</reference>
<dbReference type="SUPFAM" id="SSF51905">
    <property type="entry name" value="FAD/NAD(P)-binding domain"/>
    <property type="match status" value="1"/>
</dbReference>
<protein>
    <submittedName>
        <fullName evidence="2">FAD-binding protein</fullName>
    </submittedName>
</protein>
<organism evidence="2">
    <name type="scientific">Rhodothermus marinus</name>
    <name type="common">Rhodothermus obamensis</name>
    <dbReference type="NCBI Taxonomy" id="29549"/>
    <lineage>
        <taxon>Bacteria</taxon>
        <taxon>Pseudomonadati</taxon>
        <taxon>Rhodothermota</taxon>
        <taxon>Rhodothermia</taxon>
        <taxon>Rhodothermales</taxon>
        <taxon>Rhodothermaceae</taxon>
        <taxon>Rhodothermus</taxon>
    </lineage>
</organism>
<dbReference type="Pfam" id="PF01593">
    <property type="entry name" value="Amino_oxidase"/>
    <property type="match status" value="1"/>
</dbReference>
<accession>A0A7V2F4Z0</accession>
<dbReference type="GO" id="GO:0016491">
    <property type="term" value="F:oxidoreductase activity"/>
    <property type="evidence" value="ECO:0007669"/>
    <property type="project" value="InterPro"/>
</dbReference>
<dbReference type="AlphaFoldDB" id="A0A7V2F4Z0"/>
<gene>
    <name evidence="2" type="ORF">ENO59_00640</name>
</gene>
<name>A0A7V2F4Z0_RHOMR</name>
<evidence type="ECO:0000313" key="2">
    <source>
        <dbReference type="EMBL" id="HER95019.1"/>
    </source>
</evidence>
<comment type="caution">
    <text evidence="2">The sequence shown here is derived from an EMBL/GenBank/DDBJ whole genome shotgun (WGS) entry which is preliminary data.</text>
</comment>
<dbReference type="PANTHER" id="PTHR42841">
    <property type="entry name" value="AMINE OXIDASE"/>
    <property type="match status" value="1"/>
</dbReference>